<dbReference type="InterPro" id="IPR003760">
    <property type="entry name" value="PnrA-like"/>
</dbReference>
<dbReference type="KEGG" id="noy:EXE57_07115"/>
<organism evidence="9 10">
    <name type="scientific">Nocardioides euryhalodurans</name>
    <dbReference type="NCBI Taxonomy" id="2518370"/>
    <lineage>
        <taxon>Bacteria</taxon>
        <taxon>Bacillati</taxon>
        <taxon>Actinomycetota</taxon>
        <taxon>Actinomycetes</taxon>
        <taxon>Propionibacteriales</taxon>
        <taxon>Nocardioidaceae</taxon>
        <taxon>Nocardioides</taxon>
    </lineage>
</organism>
<dbReference type="CDD" id="cd06354">
    <property type="entry name" value="PBP1_PrnA-like"/>
    <property type="match status" value="1"/>
</dbReference>
<keyword evidence="3" id="KW-1003">Cell membrane</keyword>
<dbReference type="SUPFAM" id="SSF53822">
    <property type="entry name" value="Periplasmic binding protein-like I"/>
    <property type="match status" value="1"/>
</dbReference>
<proteinExistence type="inferred from homology"/>
<feature type="domain" description="ABC transporter substrate-binding protein PnrA-like" evidence="8">
    <location>
        <begin position="37"/>
        <end position="346"/>
    </location>
</feature>
<reference evidence="9 10" key="1">
    <citation type="submission" date="2019-03" db="EMBL/GenBank/DDBJ databases">
        <title>Three New Species of Nocardioides, Nocardioides euryhalodurans sp. nov., Nocardioides seonyuensis sp. nov. and Nocardioides eburneoflavus sp. nov., Iolated from Soil.</title>
        <authorList>
            <person name="Roh S.G."/>
            <person name="Lee C."/>
            <person name="Kim M.-K."/>
            <person name="Kim S.B."/>
        </authorList>
    </citation>
    <scope>NUCLEOTIDE SEQUENCE [LARGE SCALE GENOMIC DNA]</scope>
    <source>
        <strain evidence="9 10">MMS17-SY117</strain>
    </source>
</reference>
<dbReference type="Pfam" id="PF02608">
    <property type="entry name" value="Bmp"/>
    <property type="match status" value="1"/>
</dbReference>
<keyword evidence="10" id="KW-1185">Reference proteome</keyword>
<comment type="similarity">
    <text evidence="2">Belongs to the BMP lipoprotein family.</text>
</comment>
<evidence type="ECO:0000256" key="5">
    <source>
        <dbReference type="ARBA" id="ARBA00023136"/>
    </source>
</evidence>
<dbReference type="OrthoDB" id="9784230at2"/>
<gene>
    <name evidence="9" type="ORF">EXE57_07115</name>
</gene>
<dbReference type="AlphaFoldDB" id="A0A4P7GJB7"/>
<dbReference type="Proteomes" id="UP000294894">
    <property type="component" value="Chromosome"/>
</dbReference>
<evidence type="ECO:0000313" key="10">
    <source>
        <dbReference type="Proteomes" id="UP000294894"/>
    </source>
</evidence>
<evidence type="ECO:0000256" key="6">
    <source>
        <dbReference type="ARBA" id="ARBA00023288"/>
    </source>
</evidence>
<dbReference type="GO" id="GO:0005886">
    <property type="term" value="C:plasma membrane"/>
    <property type="evidence" value="ECO:0007669"/>
    <property type="project" value="UniProtKB-SubCell"/>
</dbReference>
<protein>
    <submittedName>
        <fullName evidence="9">BMP family ABC transporter substrate-binding protein</fullName>
    </submittedName>
</protein>
<evidence type="ECO:0000256" key="7">
    <source>
        <dbReference type="SAM" id="SignalP"/>
    </source>
</evidence>
<evidence type="ECO:0000256" key="1">
    <source>
        <dbReference type="ARBA" id="ARBA00004193"/>
    </source>
</evidence>
<keyword evidence="6" id="KW-0449">Lipoprotein</keyword>
<evidence type="ECO:0000256" key="2">
    <source>
        <dbReference type="ARBA" id="ARBA00008610"/>
    </source>
</evidence>
<sequence length="347" mass="36454">MKKTVGMAAVAALALSLAACGERAEDSPQAEEIDFKACMVSDSGGFDDKSFNQTSLAGLTAAEDDLGVQTATIESASDAEYADNLQSLVDEGCNQITTVGFLLGDATREAADANPDVDFAIVDFEFTDPETFEPNPPDNAKGLTFDTGQPSFLAGYVAAGTSESGTVGTFGGLNIPTVTIFMTGFLQGVEYYNEENDADVKVIGWDGKDGSFTEDFEDQAKGQQVAEQMIQQGADVIFPVAGPAGLGGLKAAQDAEAWGIWVDTDGCVSAAEYCDTLLTSVVKGMDVAVEQAIEDSVNDEFTNEVYRGTLENDGVGLADLGEDVPSEVADKVEELRQMIIDGEIQVG</sequence>
<dbReference type="PROSITE" id="PS51257">
    <property type="entry name" value="PROKAR_LIPOPROTEIN"/>
    <property type="match status" value="1"/>
</dbReference>
<evidence type="ECO:0000313" key="9">
    <source>
        <dbReference type="EMBL" id="QBR92076.1"/>
    </source>
</evidence>
<keyword evidence="5" id="KW-0472">Membrane</keyword>
<accession>A0A4P7GJB7</accession>
<comment type="subcellular location">
    <subcellularLocation>
        <location evidence="1">Cell membrane</location>
        <topology evidence="1">Lipid-anchor</topology>
    </subcellularLocation>
</comment>
<feature type="signal peptide" evidence="7">
    <location>
        <begin position="1"/>
        <end position="24"/>
    </location>
</feature>
<name>A0A4P7GJB7_9ACTN</name>
<dbReference type="InterPro" id="IPR028082">
    <property type="entry name" value="Peripla_BP_I"/>
</dbReference>
<dbReference type="PANTHER" id="PTHR34296">
    <property type="entry name" value="TRANSCRIPTIONAL ACTIVATOR PROTEIN MED"/>
    <property type="match status" value="1"/>
</dbReference>
<dbReference type="EMBL" id="CP038267">
    <property type="protein sequence ID" value="QBR92076.1"/>
    <property type="molecule type" value="Genomic_DNA"/>
</dbReference>
<evidence type="ECO:0000256" key="4">
    <source>
        <dbReference type="ARBA" id="ARBA00022729"/>
    </source>
</evidence>
<dbReference type="InterPro" id="IPR050957">
    <property type="entry name" value="BMP_lipoprotein"/>
</dbReference>
<feature type="chain" id="PRO_5020593121" evidence="7">
    <location>
        <begin position="25"/>
        <end position="347"/>
    </location>
</feature>
<dbReference type="PANTHER" id="PTHR34296:SF2">
    <property type="entry name" value="ABC TRANSPORTER GUANOSINE-BINDING PROTEIN NUPN"/>
    <property type="match status" value="1"/>
</dbReference>
<dbReference type="Gene3D" id="3.40.50.2300">
    <property type="match status" value="2"/>
</dbReference>
<keyword evidence="4 7" id="KW-0732">Signal</keyword>
<evidence type="ECO:0000259" key="8">
    <source>
        <dbReference type="Pfam" id="PF02608"/>
    </source>
</evidence>
<evidence type="ECO:0000256" key="3">
    <source>
        <dbReference type="ARBA" id="ARBA00022475"/>
    </source>
</evidence>